<feature type="region of interest" description="Disordered" evidence="1">
    <location>
        <begin position="110"/>
        <end position="159"/>
    </location>
</feature>
<dbReference type="PANTHER" id="PTHR33734:SF22">
    <property type="entry name" value="MEMBRANE-BOUND LYTIC MUREIN TRANSGLYCOSYLASE D"/>
    <property type="match status" value="1"/>
</dbReference>
<sequence>MKIHIVKQGDTLYELSKKYGVSLEKIIDANPQLVDPNQLEVGAKIKVPTEPIPVPGETAPIIHKHTVKQGDSLWKLSKAWGVSLKQMIDANPQLKNPNALLVGEVVNIPSSNSSNSSGTTEASSPGTSTGAAGKTTPGSKTYTGPKEVMTAPVLPTPPKMPEASKMEEQEMEIEFSPEITVVPEIVVKPEINVTPEVIMMPSKPEVIEKTIVIEKECEPIVHYVAEPPCTETQPMMHPQFCEPIPECPELYATPMHHYVHPMYEQMSHQFAMSGAPCGCHESSPLSYHQGWGPGQASMQMNHMPHTYGLPMEAQSSPGSYYPGLTDHHSSGEYSHGVYAGTGQYPVYDAMQPVPCGCHGIMPMAVPYGPQFGNQPITQSNPAHFHQMYAPQQGMVMGTASQPVQSWSPYGMPMMQSSGAGMSSGIHASGQYASSGEAGVYPQKNCGCHGRQDENVQFNQSVSTFPEFQISPEVNADDEEQSIQESKAVKSTAKVSRQSAGRNKSKPTRNSKPSGVRQRKNPWIKN</sequence>
<accession>A0A848M404</accession>
<dbReference type="PROSITE" id="PS51782">
    <property type="entry name" value="LYSM"/>
    <property type="match status" value="2"/>
</dbReference>
<dbReference type="SMART" id="SM00257">
    <property type="entry name" value="LysM"/>
    <property type="match status" value="2"/>
</dbReference>
<dbReference type="AlphaFoldDB" id="A0A848M404"/>
<comment type="caution">
    <text evidence="3">The sequence shown here is derived from an EMBL/GenBank/DDBJ whole genome shotgun (WGS) entry which is preliminary data.</text>
</comment>
<protein>
    <submittedName>
        <fullName evidence="3">LysM peptidoglycan-binding domain-containing protein</fullName>
    </submittedName>
</protein>
<dbReference type="Pfam" id="PF01476">
    <property type="entry name" value="LysM"/>
    <property type="match status" value="2"/>
</dbReference>
<evidence type="ECO:0000313" key="3">
    <source>
        <dbReference type="EMBL" id="NMO95326.1"/>
    </source>
</evidence>
<keyword evidence="4" id="KW-1185">Reference proteome</keyword>
<feature type="domain" description="LysM" evidence="2">
    <location>
        <begin position="2"/>
        <end position="47"/>
    </location>
</feature>
<dbReference type="Proteomes" id="UP000565468">
    <property type="component" value="Unassembled WGS sequence"/>
</dbReference>
<reference evidence="3 4" key="1">
    <citation type="submission" date="2020-04" db="EMBL/GenBank/DDBJ databases">
        <title>Paenibacillus algicola sp. nov., a novel marine bacterium producing alginate lyase.</title>
        <authorList>
            <person name="Huang H."/>
        </authorList>
    </citation>
    <scope>NUCLEOTIDE SEQUENCE [LARGE SCALE GENOMIC DNA]</scope>
    <source>
        <strain evidence="3 4">L7-75</strain>
    </source>
</reference>
<dbReference type="CDD" id="cd00118">
    <property type="entry name" value="LysM"/>
    <property type="match status" value="2"/>
</dbReference>
<evidence type="ECO:0000259" key="2">
    <source>
        <dbReference type="PROSITE" id="PS51782"/>
    </source>
</evidence>
<gene>
    <name evidence="3" type="ORF">HII30_05930</name>
</gene>
<feature type="region of interest" description="Disordered" evidence="1">
    <location>
        <begin position="474"/>
        <end position="525"/>
    </location>
</feature>
<evidence type="ECO:0000256" key="1">
    <source>
        <dbReference type="SAM" id="MobiDB-lite"/>
    </source>
</evidence>
<dbReference type="PANTHER" id="PTHR33734">
    <property type="entry name" value="LYSM DOMAIN-CONTAINING GPI-ANCHORED PROTEIN 2"/>
    <property type="match status" value="1"/>
</dbReference>
<dbReference type="InterPro" id="IPR036779">
    <property type="entry name" value="LysM_dom_sf"/>
</dbReference>
<proteinExistence type="predicted"/>
<name>A0A848M404_PAELE</name>
<feature type="domain" description="LysM" evidence="2">
    <location>
        <begin position="63"/>
        <end position="108"/>
    </location>
</feature>
<dbReference type="EMBL" id="JABBPN010000003">
    <property type="protein sequence ID" value="NMO95326.1"/>
    <property type="molecule type" value="Genomic_DNA"/>
</dbReference>
<dbReference type="Gene3D" id="3.10.350.10">
    <property type="entry name" value="LysM domain"/>
    <property type="match status" value="2"/>
</dbReference>
<feature type="compositionally biased region" description="Polar residues" evidence="1">
    <location>
        <begin position="118"/>
        <end position="142"/>
    </location>
</feature>
<dbReference type="RefSeq" id="WP_169504064.1">
    <property type="nucleotide sequence ID" value="NZ_JABBPN010000003.1"/>
</dbReference>
<feature type="compositionally biased region" description="Basic residues" evidence="1">
    <location>
        <begin position="516"/>
        <end position="525"/>
    </location>
</feature>
<dbReference type="InterPro" id="IPR018392">
    <property type="entry name" value="LysM"/>
</dbReference>
<organism evidence="3 4">
    <name type="scientific">Paenibacillus lemnae</name>
    <dbReference type="NCBI Taxonomy" id="1330551"/>
    <lineage>
        <taxon>Bacteria</taxon>
        <taxon>Bacillati</taxon>
        <taxon>Bacillota</taxon>
        <taxon>Bacilli</taxon>
        <taxon>Bacillales</taxon>
        <taxon>Paenibacillaceae</taxon>
        <taxon>Paenibacillus</taxon>
    </lineage>
</organism>
<evidence type="ECO:0000313" key="4">
    <source>
        <dbReference type="Proteomes" id="UP000565468"/>
    </source>
</evidence>
<dbReference type="SUPFAM" id="SSF54106">
    <property type="entry name" value="LysM domain"/>
    <property type="match status" value="2"/>
</dbReference>
<feature type="compositionally biased region" description="Polar residues" evidence="1">
    <location>
        <begin position="492"/>
        <end position="501"/>
    </location>
</feature>